<dbReference type="OrthoDB" id="3900342at2759"/>
<keyword evidence="6 7" id="KW-0472">Membrane</keyword>
<feature type="transmembrane region" description="Helical" evidence="7">
    <location>
        <begin position="162"/>
        <end position="182"/>
    </location>
</feature>
<keyword evidence="3 7" id="KW-0812">Transmembrane</keyword>
<evidence type="ECO:0000313" key="10">
    <source>
        <dbReference type="Proteomes" id="UP000799772"/>
    </source>
</evidence>
<feature type="transmembrane region" description="Helical" evidence="7">
    <location>
        <begin position="447"/>
        <end position="471"/>
    </location>
</feature>
<gene>
    <name evidence="9" type="ORF">NA57DRAFT_67300</name>
</gene>
<comment type="caution">
    <text evidence="9">The sequence shown here is derived from an EMBL/GenBank/DDBJ whole genome shotgun (WGS) entry which is preliminary data.</text>
</comment>
<evidence type="ECO:0000256" key="4">
    <source>
        <dbReference type="ARBA" id="ARBA00022970"/>
    </source>
</evidence>
<evidence type="ECO:0000256" key="6">
    <source>
        <dbReference type="ARBA" id="ARBA00023136"/>
    </source>
</evidence>
<protein>
    <submittedName>
        <fullName evidence="9">Amino acid transporter</fullName>
    </submittedName>
</protein>
<feature type="transmembrane region" description="Helical" evidence="7">
    <location>
        <begin position="82"/>
        <end position="101"/>
    </location>
</feature>
<evidence type="ECO:0000256" key="3">
    <source>
        <dbReference type="ARBA" id="ARBA00022692"/>
    </source>
</evidence>
<sequence length="572" mass="61941">MNSMPATGSGLPDYGEKGVAHDIEGKQSPVDSGNVEDVQEGGQKPLVRALHDRHMQVRGGAIGAGLFVGSGSTLNTGGPASLVLGYIIVGTMLLLTVQALAEMAVLYPVNGAFYNFICRFMDPSWGFALGWDYAIGWLVILPFEITAASITIDFWRSDINVGVWIAVFLTVLAVVQVFGVRGYGEVEFTLSIIKVIALIGFIIFAIIVDCGGVPTDHRGYIGAHYWHKPGAFRNGFKGFCSVFVTAAFAFGGTELTGLAAAEAADPRKSIPKATRQVFWRIAVCYIISTFMLGLIVPSDSDVLLNSTGANTKASPFVLAITLAGVKGLPSVMNAVITISVLSVANSATFGSTRTLQALALQGMAPKLFAYVDKHGRPLPVVILQLLFGLLAFINEANVGSQVFNWLLALSGLSNFFIWGSICVAHIRFRRAWAVQGRDLKQIPYKAFFGVWGSTVGAALNFICLIAQFYIAVWPIGGSPGGTAEAQDFFEAFLAAPVILGLYLGWKLYSGFSRDPKVNHRGWRMYWRAEEIDLDTGMREGVLLELDDIEDERRGSVTKQAASIPYRMFRALF</sequence>
<evidence type="ECO:0000256" key="2">
    <source>
        <dbReference type="ARBA" id="ARBA00022448"/>
    </source>
</evidence>
<feature type="transmembrane region" description="Helical" evidence="7">
    <location>
        <begin position="277"/>
        <end position="296"/>
    </location>
</feature>
<feature type="transmembrane region" description="Helical" evidence="7">
    <location>
        <begin position="316"/>
        <end position="344"/>
    </location>
</feature>
<reference evidence="9" key="1">
    <citation type="journal article" date="2020" name="Stud. Mycol.">
        <title>101 Dothideomycetes genomes: a test case for predicting lifestyles and emergence of pathogens.</title>
        <authorList>
            <person name="Haridas S."/>
            <person name="Albert R."/>
            <person name="Binder M."/>
            <person name="Bloem J."/>
            <person name="Labutti K."/>
            <person name="Salamov A."/>
            <person name="Andreopoulos B."/>
            <person name="Baker S."/>
            <person name="Barry K."/>
            <person name="Bills G."/>
            <person name="Bluhm B."/>
            <person name="Cannon C."/>
            <person name="Castanera R."/>
            <person name="Culley D."/>
            <person name="Daum C."/>
            <person name="Ezra D."/>
            <person name="Gonzalez J."/>
            <person name="Henrissat B."/>
            <person name="Kuo A."/>
            <person name="Liang C."/>
            <person name="Lipzen A."/>
            <person name="Lutzoni F."/>
            <person name="Magnuson J."/>
            <person name="Mondo S."/>
            <person name="Nolan M."/>
            <person name="Ohm R."/>
            <person name="Pangilinan J."/>
            <person name="Park H.-J."/>
            <person name="Ramirez L."/>
            <person name="Alfaro M."/>
            <person name="Sun H."/>
            <person name="Tritt A."/>
            <person name="Yoshinaga Y."/>
            <person name="Zwiers L.-H."/>
            <person name="Turgeon B."/>
            <person name="Goodwin S."/>
            <person name="Spatafora J."/>
            <person name="Crous P."/>
            <person name="Grigoriev I."/>
        </authorList>
    </citation>
    <scope>NUCLEOTIDE SEQUENCE</scope>
    <source>
        <strain evidence="9">CBS 133067</strain>
    </source>
</reference>
<dbReference type="InterPro" id="IPR004840">
    <property type="entry name" value="Amino_acid_permease_CS"/>
</dbReference>
<feature type="transmembrane region" description="Helical" evidence="7">
    <location>
        <begin position="134"/>
        <end position="155"/>
    </location>
</feature>
<dbReference type="InterPro" id="IPR050524">
    <property type="entry name" value="APC_YAT"/>
</dbReference>
<feature type="transmembrane region" description="Helical" evidence="7">
    <location>
        <begin position="405"/>
        <end position="426"/>
    </location>
</feature>
<dbReference type="PANTHER" id="PTHR43341:SF1">
    <property type="entry name" value="GENERAL AMINO-ACID PERMEASE GAP1"/>
    <property type="match status" value="1"/>
</dbReference>
<evidence type="ECO:0000256" key="1">
    <source>
        <dbReference type="ARBA" id="ARBA00004141"/>
    </source>
</evidence>
<evidence type="ECO:0000259" key="8">
    <source>
        <dbReference type="Pfam" id="PF00324"/>
    </source>
</evidence>
<dbReference type="PROSITE" id="PS00218">
    <property type="entry name" value="AMINO_ACID_PERMEASE_1"/>
    <property type="match status" value="1"/>
</dbReference>
<evidence type="ECO:0000256" key="5">
    <source>
        <dbReference type="ARBA" id="ARBA00022989"/>
    </source>
</evidence>
<keyword evidence="10" id="KW-1185">Reference proteome</keyword>
<feature type="transmembrane region" description="Helical" evidence="7">
    <location>
        <begin position="188"/>
        <end position="208"/>
    </location>
</feature>
<name>A0A9P4IC22_9PEZI</name>
<dbReference type="EMBL" id="ML978129">
    <property type="protein sequence ID" value="KAF2096623.1"/>
    <property type="molecule type" value="Genomic_DNA"/>
</dbReference>
<evidence type="ECO:0000313" key="9">
    <source>
        <dbReference type="EMBL" id="KAF2096623.1"/>
    </source>
</evidence>
<feature type="domain" description="Amino acid permease/ SLC12A" evidence="8">
    <location>
        <begin position="55"/>
        <end position="513"/>
    </location>
</feature>
<organism evidence="9 10">
    <name type="scientific">Rhizodiscina lignyota</name>
    <dbReference type="NCBI Taxonomy" id="1504668"/>
    <lineage>
        <taxon>Eukaryota</taxon>
        <taxon>Fungi</taxon>
        <taxon>Dikarya</taxon>
        <taxon>Ascomycota</taxon>
        <taxon>Pezizomycotina</taxon>
        <taxon>Dothideomycetes</taxon>
        <taxon>Pleosporomycetidae</taxon>
        <taxon>Aulographales</taxon>
        <taxon>Rhizodiscinaceae</taxon>
        <taxon>Rhizodiscina</taxon>
    </lineage>
</organism>
<dbReference type="Pfam" id="PF00324">
    <property type="entry name" value="AA_permease"/>
    <property type="match status" value="1"/>
</dbReference>
<keyword evidence="4" id="KW-0029">Amino-acid transport</keyword>
<keyword evidence="2" id="KW-0813">Transport</keyword>
<feature type="transmembrane region" description="Helical" evidence="7">
    <location>
        <begin position="376"/>
        <end position="393"/>
    </location>
</feature>
<dbReference type="GO" id="GO:0016020">
    <property type="term" value="C:membrane"/>
    <property type="evidence" value="ECO:0007669"/>
    <property type="project" value="UniProtKB-SubCell"/>
</dbReference>
<dbReference type="FunFam" id="1.20.1740.10:FF:000017">
    <property type="entry name" value="Amino acid permease"/>
    <property type="match status" value="1"/>
</dbReference>
<comment type="subcellular location">
    <subcellularLocation>
        <location evidence="1">Membrane</location>
        <topology evidence="1">Multi-pass membrane protein</topology>
    </subcellularLocation>
</comment>
<dbReference type="GO" id="GO:0015171">
    <property type="term" value="F:amino acid transmembrane transporter activity"/>
    <property type="evidence" value="ECO:0007669"/>
    <property type="project" value="TreeGrafter"/>
</dbReference>
<keyword evidence="5 7" id="KW-1133">Transmembrane helix</keyword>
<dbReference type="AlphaFoldDB" id="A0A9P4IC22"/>
<evidence type="ECO:0000256" key="7">
    <source>
        <dbReference type="SAM" id="Phobius"/>
    </source>
</evidence>
<feature type="transmembrane region" description="Helical" evidence="7">
    <location>
        <begin position="491"/>
        <end position="508"/>
    </location>
</feature>
<proteinExistence type="predicted"/>
<dbReference type="PANTHER" id="PTHR43341">
    <property type="entry name" value="AMINO ACID PERMEASE"/>
    <property type="match status" value="1"/>
</dbReference>
<dbReference type="InterPro" id="IPR004841">
    <property type="entry name" value="AA-permease/SLC12A_dom"/>
</dbReference>
<dbReference type="Gene3D" id="1.20.1740.10">
    <property type="entry name" value="Amino acid/polyamine transporter I"/>
    <property type="match status" value="1"/>
</dbReference>
<dbReference type="Proteomes" id="UP000799772">
    <property type="component" value="Unassembled WGS sequence"/>
</dbReference>
<accession>A0A9P4IC22</accession>